<reference evidence="3" key="1">
    <citation type="submission" date="2016-10" db="EMBL/GenBank/DDBJ databases">
        <authorList>
            <person name="Varghese N."/>
        </authorList>
    </citation>
    <scope>NUCLEOTIDE SEQUENCE [LARGE SCALE GENOMIC DNA]</scope>
    <source>
        <strain evidence="3">DSM 17980</strain>
    </source>
</reference>
<protein>
    <submittedName>
        <fullName evidence="2">Uncharacterized protein</fullName>
    </submittedName>
</protein>
<keyword evidence="3" id="KW-1185">Reference proteome</keyword>
<keyword evidence="1" id="KW-1133">Transmembrane helix</keyword>
<sequence length="105" mass="10939">MTLWEVVLAVWMLAVASAGIFDAWYVGVESLRRAENQAAAMQAANLAAEHWLAGDPIPDAVSQPGAACETEVDMPSGGNTMEVSARCGDAEARIEVPAGARVPGN</sequence>
<dbReference type="Proteomes" id="UP000183508">
    <property type="component" value="Unassembled WGS sequence"/>
</dbReference>
<evidence type="ECO:0000313" key="2">
    <source>
        <dbReference type="EMBL" id="SFU89620.1"/>
    </source>
</evidence>
<dbReference type="AlphaFoldDB" id="A0A1I7JWR8"/>
<accession>A0A1I7JWR8</accession>
<dbReference type="RefSeq" id="WP_074953099.1">
    <property type="nucleotide sequence ID" value="NZ_FPBV01000012.1"/>
</dbReference>
<proteinExistence type="predicted"/>
<organism evidence="2 3">
    <name type="scientific">Alicyclobacillus macrosporangiidus</name>
    <dbReference type="NCBI Taxonomy" id="392015"/>
    <lineage>
        <taxon>Bacteria</taxon>
        <taxon>Bacillati</taxon>
        <taxon>Bacillota</taxon>
        <taxon>Bacilli</taxon>
        <taxon>Bacillales</taxon>
        <taxon>Alicyclobacillaceae</taxon>
        <taxon>Alicyclobacillus</taxon>
    </lineage>
</organism>
<evidence type="ECO:0000256" key="1">
    <source>
        <dbReference type="SAM" id="Phobius"/>
    </source>
</evidence>
<dbReference type="STRING" id="392015.SAMN05421543_11268"/>
<keyword evidence="1" id="KW-0472">Membrane</keyword>
<dbReference type="EMBL" id="FPBV01000012">
    <property type="protein sequence ID" value="SFU89620.1"/>
    <property type="molecule type" value="Genomic_DNA"/>
</dbReference>
<name>A0A1I7JWR8_9BACL</name>
<evidence type="ECO:0000313" key="3">
    <source>
        <dbReference type="Proteomes" id="UP000183508"/>
    </source>
</evidence>
<feature type="transmembrane region" description="Helical" evidence="1">
    <location>
        <begin position="6"/>
        <end position="26"/>
    </location>
</feature>
<keyword evidence="1" id="KW-0812">Transmembrane</keyword>
<gene>
    <name evidence="2" type="ORF">SAMN05421543_11268</name>
</gene>